<dbReference type="InterPro" id="IPR020449">
    <property type="entry name" value="Tscrpt_reg_AraC-type_HTH"/>
</dbReference>
<evidence type="ECO:0000313" key="5">
    <source>
        <dbReference type="EMBL" id="MFG6416714.1"/>
    </source>
</evidence>
<accession>A0ABW7ET74</accession>
<evidence type="ECO:0000256" key="2">
    <source>
        <dbReference type="ARBA" id="ARBA00023125"/>
    </source>
</evidence>
<dbReference type="InterPro" id="IPR009057">
    <property type="entry name" value="Homeodomain-like_sf"/>
</dbReference>
<dbReference type="PROSITE" id="PS01124">
    <property type="entry name" value="HTH_ARAC_FAMILY_2"/>
    <property type="match status" value="1"/>
</dbReference>
<dbReference type="PROSITE" id="PS00041">
    <property type="entry name" value="HTH_ARAC_FAMILY_1"/>
    <property type="match status" value="1"/>
</dbReference>
<dbReference type="EMBL" id="JBIGHY010000010">
    <property type="protein sequence ID" value="MFG6416714.1"/>
    <property type="molecule type" value="Genomic_DNA"/>
</dbReference>
<dbReference type="PANTHER" id="PTHR43436:SF2">
    <property type="entry name" value="ARAC_XYLS FAMILY TRANSCRIPTIONAL REGULATOR"/>
    <property type="match status" value="1"/>
</dbReference>
<dbReference type="Pfam" id="PF12852">
    <property type="entry name" value="Cupin_6"/>
    <property type="match status" value="1"/>
</dbReference>
<dbReference type="SMART" id="SM00342">
    <property type="entry name" value="HTH_ARAC"/>
    <property type="match status" value="1"/>
</dbReference>
<evidence type="ECO:0000256" key="3">
    <source>
        <dbReference type="ARBA" id="ARBA00023163"/>
    </source>
</evidence>
<keyword evidence="1" id="KW-0805">Transcription regulation</keyword>
<dbReference type="Proteomes" id="UP001606300">
    <property type="component" value="Unassembled WGS sequence"/>
</dbReference>
<gene>
    <name evidence="5" type="ORF">ACG02S_22715</name>
</gene>
<organism evidence="5 6">
    <name type="scientific">Pelomonas dachongensis</name>
    <dbReference type="NCBI Taxonomy" id="3299029"/>
    <lineage>
        <taxon>Bacteria</taxon>
        <taxon>Pseudomonadati</taxon>
        <taxon>Pseudomonadota</taxon>
        <taxon>Betaproteobacteria</taxon>
        <taxon>Burkholderiales</taxon>
        <taxon>Sphaerotilaceae</taxon>
        <taxon>Roseateles</taxon>
    </lineage>
</organism>
<evidence type="ECO:0000313" key="6">
    <source>
        <dbReference type="Proteomes" id="UP001606300"/>
    </source>
</evidence>
<feature type="domain" description="HTH araC/xylS-type" evidence="4">
    <location>
        <begin position="188"/>
        <end position="286"/>
    </location>
</feature>
<keyword evidence="3" id="KW-0804">Transcription</keyword>
<evidence type="ECO:0000259" key="4">
    <source>
        <dbReference type="PROSITE" id="PS01124"/>
    </source>
</evidence>
<protein>
    <submittedName>
        <fullName evidence="5">AraC family transcriptional regulator</fullName>
    </submittedName>
</protein>
<dbReference type="Gene3D" id="1.10.10.60">
    <property type="entry name" value="Homeodomain-like"/>
    <property type="match status" value="2"/>
</dbReference>
<keyword evidence="2" id="KW-0238">DNA-binding</keyword>
<sequence>MLRPSTPFAKVATAAGPWVARRAEAGRPFFCAIVAGAARLTVHGHDPLVLEQGDFVLVPAAFDFTMSSLEPPADGEETAYVFRPDGEIRHGDPNASPDVRLLVGYCVFAAPDAKLLVSLLPQLVHVRGEPTLTTLVSLVHAEFRARRPGRDVVLARLLDVLLIEALRSAPGHAASAGLVRGLADERLAVALRLMHEQPTTSWTVAQLAREAAMSRSAFFTRFNRLLGVTPMDYLLGWRMALAKHLLRRDGATVADVAERVGYGSASTFSVAFSRHVGQPPAQFARRGRAGAQDDLVNGVADSEWTDVAGIGAVHPSRALTRPSEP</sequence>
<dbReference type="InterPro" id="IPR018062">
    <property type="entry name" value="HTH_AraC-typ_CS"/>
</dbReference>
<dbReference type="SUPFAM" id="SSF46689">
    <property type="entry name" value="Homeodomain-like"/>
    <property type="match status" value="2"/>
</dbReference>
<evidence type="ECO:0000256" key="1">
    <source>
        <dbReference type="ARBA" id="ARBA00023015"/>
    </source>
</evidence>
<dbReference type="RefSeq" id="WP_394472780.1">
    <property type="nucleotide sequence ID" value="NZ_JBIGHY010000010.1"/>
</dbReference>
<reference evidence="5 6" key="1">
    <citation type="submission" date="2024-09" db="EMBL/GenBank/DDBJ databases">
        <title>Novel species of the genus Pelomonas and Roseateles isolated from streams.</title>
        <authorList>
            <person name="Lu H."/>
        </authorList>
    </citation>
    <scope>NUCLEOTIDE SEQUENCE [LARGE SCALE GENOMIC DNA]</scope>
    <source>
        <strain evidence="5 6">DC23W</strain>
    </source>
</reference>
<dbReference type="PRINTS" id="PR00032">
    <property type="entry name" value="HTHARAC"/>
</dbReference>
<dbReference type="PANTHER" id="PTHR43436">
    <property type="entry name" value="ARAC-FAMILY TRANSCRIPTIONAL REGULATOR"/>
    <property type="match status" value="1"/>
</dbReference>
<proteinExistence type="predicted"/>
<keyword evidence="6" id="KW-1185">Reference proteome</keyword>
<dbReference type="Pfam" id="PF12833">
    <property type="entry name" value="HTH_18"/>
    <property type="match status" value="1"/>
</dbReference>
<dbReference type="InterPro" id="IPR018060">
    <property type="entry name" value="HTH_AraC"/>
</dbReference>
<name>A0ABW7ET74_9BURK</name>
<comment type="caution">
    <text evidence="5">The sequence shown here is derived from an EMBL/GenBank/DDBJ whole genome shotgun (WGS) entry which is preliminary data.</text>
</comment>
<dbReference type="InterPro" id="IPR032783">
    <property type="entry name" value="AraC_lig"/>
</dbReference>